<keyword evidence="4" id="KW-1185">Reference proteome</keyword>
<dbReference type="RefSeq" id="WP_171321740.1">
    <property type="nucleotide sequence ID" value="NZ_JABFBC010000001.1"/>
</dbReference>
<evidence type="ECO:0000259" key="2">
    <source>
        <dbReference type="Pfam" id="PF03629"/>
    </source>
</evidence>
<evidence type="ECO:0000313" key="4">
    <source>
        <dbReference type="Proteomes" id="UP000572377"/>
    </source>
</evidence>
<dbReference type="Proteomes" id="UP000572377">
    <property type="component" value="Unassembled WGS sequence"/>
</dbReference>
<keyword evidence="1" id="KW-0378">Hydrolase</keyword>
<name>A0A849KUR4_9RHOB</name>
<dbReference type="InterPro" id="IPR005181">
    <property type="entry name" value="SASA"/>
</dbReference>
<dbReference type="SUPFAM" id="SSF52266">
    <property type="entry name" value="SGNH hydrolase"/>
    <property type="match status" value="1"/>
</dbReference>
<proteinExistence type="predicted"/>
<sequence length="406" mass="42063">MRLGPALSPMAAPVLGRPRAGRPVPDGVLPQPVARLDQAQAWTLDAEWSHGDGAFAKVPGTVKRYASVGAALPVGPVWVAFTVSGSSAGAVGVQLTDPFVNNPFANRITAQHVARFQSVGHGGLRLSGNAEFDGRIEDVQAVPMGALLAQPSDIYIAAGQSLMAAEAQSGPVDPARDYWVPRCLYVPGFTNTTFGTVAGQVAACAAPLQMTVASQGVSPAHAFALAIEKRTPPGRTVLIVACARGGSQLVGSEAGWNPDGTGAVGGTLYAGMVARTQAALALNPDSRVRGLLWAQGESDRSATMDQSYPPAFAAMLARLRADLAEPELPAMILGPMPDDAAPDQALFLQTQARLDQDSGHATAIPHVHYVARPAGWMSADGTHPVAEGNRIAGRLAAARFMAEGHV</sequence>
<dbReference type="GO" id="GO:0016788">
    <property type="term" value="F:hydrolase activity, acting on ester bonds"/>
    <property type="evidence" value="ECO:0007669"/>
    <property type="project" value="UniProtKB-ARBA"/>
</dbReference>
<dbReference type="InterPro" id="IPR036514">
    <property type="entry name" value="SGNH_hydro_sf"/>
</dbReference>
<comment type="caution">
    <text evidence="3">The sequence shown here is derived from an EMBL/GenBank/DDBJ whole genome shotgun (WGS) entry which is preliminary data.</text>
</comment>
<reference evidence="3 4" key="1">
    <citation type="submission" date="2020-05" db="EMBL/GenBank/DDBJ databases">
        <title>Gimesia benthica sp. nov., a novel planctomycete isolated from a deep-sea water sample of the Northwest Indian Ocean.</title>
        <authorList>
            <person name="Wang J."/>
            <person name="Ruan C."/>
            <person name="Song L."/>
            <person name="Zhu Y."/>
            <person name="Li A."/>
            <person name="Zheng X."/>
            <person name="Wang L."/>
            <person name="Lu Z."/>
            <person name="Huang Y."/>
            <person name="Du W."/>
            <person name="Zhou Y."/>
            <person name="Huang L."/>
            <person name="Dai X."/>
        </authorList>
    </citation>
    <scope>NUCLEOTIDE SEQUENCE [LARGE SCALE GENOMIC DNA]</scope>
    <source>
        <strain evidence="3 4">YYQ-30</strain>
    </source>
</reference>
<dbReference type="EMBL" id="JABFBC010000001">
    <property type="protein sequence ID" value="NNU79068.1"/>
    <property type="molecule type" value="Genomic_DNA"/>
</dbReference>
<organism evidence="3 4">
    <name type="scientific">Halovulum dunhuangense</name>
    <dbReference type="NCBI Taxonomy" id="1505036"/>
    <lineage>
        <taxon>Bacteria</taxon>
        <taxon>Pseudomonadati</taxon>
        <taxon>Pseudomonadota</taxon>
        <taxon>Alphaproteobacteria</taxon>
        <taxon>Rhodobacterales</taxon>
        <taxon>Paracoccaceae</taxon>
        <taxon>Halovulum</taxon>
    </lineage>
</organism>
<protein>
    <recommendedName>
        <fullName evidence="2">Sialate O-acetylesterase domain-containing protein</fullName>
    </recommendedName>
</protein>
<dbReference type="PANTHER" id="PTHR31988:SF19">
    <property type="entry name" value="9-O-ACETYL-N-ACETYLNEURAMINIC ACID DEACETYLASE-RELATED"/>
    <property type="match status" value="1"/>
</dbReference>
<gene>
    <name evidence="3" type="ORF">HMH01_01335</name>
</gene>
<evidence type="ECO:0000256" key="1">
    <source>
        <dbReference type="ARBA" id="ARBA00022801"/>
    </source>
</evidence>
<dbReference type="PANTHER" id="PTHR31988">
    <property type="entry name" value="ESTERASE, PUTATIVE (DUF303)-RELATED"/>
    <property type="match status" value="1"/>
</dbReference>
<dbReference type="Pfam" id="PF03629">
    <property type="entry name" value="SASA"/>
    <property type="match status" value="1"/>
</dbReference>
<dbReference type="AlphaFoldDB" id="A0A849KUR4"/>
<evidence type="ECO:0000313" key="3">
    <source>
        <dbReference type="EMBL" id="NNU79068.1"/>
    </source>
</evidence>
<dbReference type="InterPro" id="IPR052940">
    <property type="entry name" value="Carb_Esterase_6"/>
</dbReference>
<accession>A0A849KUR4</accession>
<feature type="domain" description="Sialate O-acetylesterase" evidence="2">
    <location>
        <begin position="152"/>
        <end position="399"/>
    </location>
</feature>
<dbReference type="Gene3D" id="3.40.50.1110">
    <property type="entry name" value="SGNH hydrolase"/>
    <property type="match status" value="1"/>
</dbReference>